<dbReference type="AlphaFoldDB" id="F9RIY9"/>
<evidence type="ECO:0000313" key="2">
    <source>
        <dbReference type="Proteomes" id="UP000004349"/>
    </source>
</evidence>
<protein>
    <submittedName>
        <fullName evidence="1">Uncharacterized protein</fullName>
    </submittedName>
</protein>
<proteinExistence type="predicted"/>
<evidence type="ECO:0000313" key="1">
    <source>
        <dbReference type="EMBL" id="EGU41574.1"/>
    </source>
</evidence>
<gene>
    <name evidence="1" type="ORF">VIS19158_07400</name>
</gene>
<reference evidence="1 2" key="1">
    <citation type="journal article" date="2012" name="Int. J. Syst. Evol. Microbiol.">
        <title>Vibrio caribbeanicus sp. nov., isolated from the marine sponge Scleritoderma cyanea.</title>
        <authorList>
            <person name="Hoffmann M."/>
            <person name="Monday S.R."/>
            <person name="Allard M.W."/>
            <person name="Strain E.A."/>
            <person name="Whittaker P."/>
            <person name="Naum M."/>
            <person name="McCarthy P.J."/>
            <person name="Lopez J.V."/>
            <person name="Fischer M."/>
            <person name="Brown E.W."/>
        </authorList>
    </citation>
    <scope>NUCLEOTIDE SEQUENCE [LARGE SCALE GENOMIC DNA]</scope>
    <source>
        <strain evidence="1 2">LMG 19158</strain>
    </source>
</reference>
<dbReference type="RefSeq" id="WP_005592978.1">
    <property type="nucleotide sequence ID" value="NZ_AFWE01000032.1"/>
</dbReference>
<dbReference type="Proteomes" id="UP000004349">
    <property type="component" value="Unassembled WGS sequence"/>
</dbReference>
<name>F9RIY9_9VIBR</name>
<dbReference type="EMBL" id="AFWE01000032">
    <property type="protein sequence ID" value="EGU41574.1"/>
    <property type="molecule type" value="Genomic_DNA"/>
</dbReference>
<organism evidence="1 2">
    <name type="scientific">Vibrio scophthalmi LMG 19158</name>
    <dbReference type="NCBI Taxonomy" id="870967"/>
    <lineage>
        <taxon>Bacteria</taxon>
        <taxon>Pseudomonadati</taxon>
        <taxon>Pseudomonadota</taxon>
        <taxon>Gammaproteobacteria</taxon>
        <taxon>Vibrionales</taxon>
        <taxon>Vibrionaceae</taxon>
        <taxon>Vibrio</taxon>
    </lineage>
</organism>
<comment type="caution">
    <text evidence="1">The sequence shown here is derived from an EMBL/GenBank/DDBJ whole genome shotgun (WGS) entry which is preliminary data.</text>
</comment>
<accession>F9RIY9</accession>
<sequence length="134" mass="15255">MDYLYFLLPIIGGLPLLIRWYRQSPRLPACNAVGDLSGKKFLGFVRIDDDPQLVEFIVGEKQLGIIGGFPSFSLLLDIHELELTKKRCLFSYKVKVISHDFYTEHLFTELILSARVARKLEMYSSGKLACGKNV</sequence>